<protein>
    <submittedName>
        <fullName evidence="1">Uncharacterized protein</fullName>
    </submittedName>
</protein>
<organism evidence="1 2">
    <name type="scientific">Polychaeton citri CBS 116435</name>
    <dbReference type="NCBI Taxonomy" id="1314669"/>
    <lineage>
        <taxon>Eukaryota</taxon>
        <taxon>Fungi</taxon>
        <taxon>Dikarya</taxon>
        <taxon>Ascomycota</taxon>
        <taxon>Pezizomycotina</taxon>
        <taxon>Dothideomycetes</taxon>
        <taxon>Dothideomycetidae</taxon>
        <taxon>Capnodiales</taxon>
        <taxon>Capnodiaceae</taxon>
        <taxon>Polychaeton</taxon>
    </lineage>
</organism>
<dbReference type="OrthoDB" id="5289641at2759"/>
<accession>A0A9P4Q434</accession>
<reference evidence="1" key="1">
    <citation type="journal article" date="2020" name="Stud. Mycol.">
        <title>101 Dothideomycetes genomes: a test case for predicting lifestyles and emergence of pathogens.</title>
        <authorList>
            <person name="Haridas S."/>
            <person name="Albert R."/>
            <person name="Binder M."/>
            <person name="Bloem J."/>
            <person name="Labutti K."/>
            <person name="Salamov A."/>
            <person name="Andreopoulos B."/>
            <person name="Baker S."/>
            <person name="Barry K."/>
            <person name="Bills G."/>
            <person name="Bluhm B."/>
            <person name="Cannon C."/>
            <person name="Castanera R."/>
            <person name="Culley D."/>
            <person name="Daum C."/>
            <person name="Ezra D."/>
            <person name="Gonzalez J."/>
            <person name="Henrissat B."/>
            <person name="Kuo A."/>
            <person name="Liang C."/>
            <person name="Lipzen A."/>
            <person name="Lutzoni F."/>
            <person name="Magnuson J."/>
            <person name="Mondo S."/>
            <person name="Nolan M."/>
            <person name="Ohm R."/>
            <person name="Pangilinan J."/>
            <person name="Park H.-J."/>
            <person name="Ramirez L."/>
            <person name="Alfaro M."/>
            <person name="Sun H."/>
            <person name="Tritt A."/>
            <person name="Yoshinaga Y."/>
            <person name="Zwiers L.-H."/>
            <person name="Turgeon B."/>
            <person name="Goodwin S."/>
            <person name="Spatafora J."/>
            <person name="Crous P."/>
            <person name="Grigoriev I."/>
        </authorList>
    </citation>
    <scope>NUCLEOTIDE SEQUENCE</scope>
    <source>
        <strain evidence="1">CBS 116435</strain>
    </source>
</reference>
<sequence>MLETDVRSGMHLGHGGEYLAPKTVSEVCAETRVRKTWECYTPRQHPRGGYQFLSPHFSDMLLVVCLAQDRKNLERREAGTTL</sequence>
<proteinExistence type="predicted"/>
<dbReference type="Proteomes" id="UP000799441">
    <property type="component" value="Unassembled WGS sequence"/>
</dbReference>
<comment type="caution">
    <text evidence="1">The sequence shown here is derived from an EMBL/GenBank/DDBJ whole genome shotgun (WGS) entry which is preliminary data.</text>
</comment>
<dbReference type="EMBL" id="MU003833">
    <property type="protein sequence ID" value="KAF2717971.1"/>
    <property type="molecule type" value="Genomic_DNA"/>
</dbReference>
<evidence type="ECO:0000313" key="1">
    <source>
        <dbReference type="EMBL" id="KAF2717971.1"/>
    </source>
</evidence>
<dbReference type="AlphaFoldDB" id="A0A9P4Q434"/>
<name>A0A9P4Q434_9PEZI</name>
<gene>
    <name evidence="1" type="ORF">K431DRAFT_143903</name>
</gene>
<keyword evidence="2" id="KW-1185">Reference proteome</keyword>
<evidence type="ECO:0000313" key="2">
    <source>
        <dbReference type="Proteomes" id="UP000799441"/>
    </source>
</evidence>